<dbReference type="Proteomes" id="UP000749559">
    <property type="component" value="Unassembled WGS sequence"/>
</dbReference>
<dbReference type="EMBL" id="CAIIXF020000008">
    <property type="protein sequence ID" value="CAH1792235.1"/>
    <property type="molecule type" value="Genomic_DNA"/>
</dbReference>
<evidence type="ECO:0000256" key="4">
    <source>
        <dbReference type="ARBA" id="ARBA00023186"/>
    </source>
</evidence>
<keyword evidence="4" id="KW-0143">Chaperone</keyword>
<dbReference type="PANTHER" id="PTHR13194">
    <property type="entry name" value="COMPLEX I INTERMEDIATE-ASSOCIATED PROTEIN 30"/>
    <property type="match status" value="1"/>
</dbReference>
<dbReference type="InterPro" id="IPR013857">
    <property type="entry name" value="NADH-UbQ_OxRdtase-assoc_prot30"/>
</dbReference>
<dbReference type="Pfam" id="PF08547">
    <property type="entry name" value="CIA30"/>
    <property type="match status" value="1"/>
</dbReference>
<dbReference type="AlphaFoldDB" id="A0A8J1U3G1"/>
<evidence type="ECO:0000313" key="6">
    <source>
        <dbReference type="Proteomes" id="UP000749559"/>
    </source>
</evidence>
<dbReference type="GO" id="GO:0051082">
    <property type="term" value="F:unfolded protein binding"/>
    <property type="evidence" value="ECO:0007669"/>
    <property type="project" value="TreeGrafter"/>
</dbReference>
<dbReference type="GO" id="GO:0032981">
    <property type="term" value="P:mitochondrial respiratory chain complex I assembly"/>
    <property type="evidence" value="ECO:0007669"/>
    <property type="project" value="TreeGrafter"/>
</dbReference>
<keyword evidence="6" id="KW-1185">Reference proteome</keyword>
<name>A0A8J1U3G1_OWEFU</name>
<accession>A0A8J1U3G1</accession>
<sequence length="300" mass="34566">MLAASRGLILLPRAVQCNGWSSFRTSALSNSIILWEKDRKSGYKKDNKKTPKEHIKTGLGMMKDEMKLFGQETVEKFKCEKADMIFGFDQGEFQKVWSFNSQEDIEKWTVTSDGDNNEGKSKCLFSLNENRKGYFHGTIDRTVPKTGINKYAGYCNIKSPRNLRSFQRADTYDWTGFSHLMIRARGDGRTYILNLGVDSFFDITWNNIFQFALFTRGGPYWQTAKIPFSKFFHSAKGRIQDRQQPLTEILHKVTYMSITQLGEPGDFGLEIDFIAAYCDHMHQEKFAYEMYQTDKGVPGS</sequence>
<protein>
    <submittedName>
        <fullName evidence="5">Uncharacterized protein</fullName>
    </submittedName>
</protein>
<dbReference type="SUPFAM" id="SSF49785">
    <property type="entry name" value="Galactose-binding domain-like"/>
    <property type="match status" value="1"/>
</dbReference>
<organism evidence="5 6">
    <name type="scientific">Owenia fusiformis</name>
    <name type="common">Polychaete worm</name>
    <dbReference type="NCBI Taxonomy" id="6347"/>
    <lineage>
        <taxon>Eukaryota</taxon>
        <taxon>Metazoa</taxon>
        <taxon>Spiralia</taxon>
        <taxon>Lophotrochozoa</taxon>
        <taxon>Annelida</taxon>
        <taxon>Polychaeta</taxon>
        <taxon>Sedentaria</taxon>
        <taxon>Canalipalpata</taxon>
        <taxon>Sabellida</taxon>
        <taxon>Oweniida</taxon>
        <taxon>Oweniidae</taxon>
        <taxon>Owenia</taxon>
    </lineage>
</organism>
<comment type="similarity">
    <text evidence="2">Belongs to the CIA30 family.</text>
</comment>
<dbReference type="OrthoDB" id="42561at2759"/>
<dbReference type="InterPro" id="IPR039131">
    <property type="entry name" value="NDUFAF1"/>
</dbReference>
<dbReference type="PANTHER" id="PTHR13194:SF18">
    <property type="entry name" value="COMPLEX I INTERMEDIATE-ASSOCIATED PROTEIN 30, MITOCHONDRIAL"/>
    <property type="match status" value="1"/>
</dbReference>
<evidence type="ECO:0000256" key="2">
    <source>
        <dbReference type="ARBA" id="ARBA00007884"/>
    </source>
</evidence>
<evidence type="ECO:0000256" key="1">
    <source>
        <dbReference type="ARBA" id="ARBA00004173"/>
    </source>
</evidence>
<proteinExistence type="inferred from homology"/>
<evidence type="ECO:0000256" key="3">
    <source>
        <dbReference type="ARBA" id="ARBA00023128"/>
    </source>
</evidence>
<gene>
    <name evidence="5" type="ORF">OFUS_LOCUS17236</name>
</gene>
<comment type="caution">
    <text evidence="5">The sequence shown here is derived from an EMBL/GenBank/DDBJ whole genome shotgun (WGS) entry which is preliminary data.</text>
</comment>
<dbReference type="GO" id="GO:0005739">
    <property type="term" value="C:mitochondrion"/>
    <property type="evidence" value="ECO:0007669"/>
    <property type="project" value="UniProtKB-SubCell"/>
</dbReference>
<keyword evidence="3" id="KW-0496">Mitochondrion</keyword>
<dbReference type="InterPro" id="IPR008979">
    <property type="entry name" value="Galactose-bd-like_sf"/>
</dbReference>
<dbReference type="GO" id="GO:0006120">
    <property type="term" value="P:mitochondrial electron transport, NADH to ubiquinone"/>
    <property type="evidence" value="ECO:0007669"/>
    <property type="project" value="TreeGrafter"/>
</dbReference>
<reference evidence="5" key="1">
    <citation type="submission" date="2022-03" db="EMBL/GenBank/DDBJ databases">
        <authorList>
            <person name="Martin C."/>
        </authorList>
    </citation>
    <scope>NUCLEOTIDE SEQUENCE</scope>
</reference>
<comment type="subcellular location">
    <subcellularLocation>
        <location evidence="1">Mitochondrion</location>
    </subcellularLocation>
</comment>
<evidence type="ECO:0000313" key="5">
    <source>
        <dbReference type="EMBL" id="CAH1792235.1"/>
    </source>
</evidence>